<organism evidence="1">
    <name type="scientific">Amphimedon queenslandica</name>
    <name type="common">Sponge</name>
    <dbReference type="NCBI Taxonomy" id="400682"/>
    <lineage>
        <taxon>Eukaryota</taxon>
        <taxon>Metazoa</taxon>
        <taxon>Porifera</taxon>
        <taxon>Demospongiae</taxon>
        <taxon>Heteroscleromorpha</taxon>
        <taxon>Haplosclerida</taxon>
        <taxon>Niphatidae</taxon>
        <taxon>Amphimedon</taxon>
    </lineage>
</organism>
<proteinExistence type="predicted"/>
<accession>A0A1X7TNU5</accession>
<protein>
    <submittedName>
        <fullName evidence="1">Uncharacterized protein</fullName>
    </submittedName>
</protein>
<evidence type="ECO:0000313" key="1">
    <source>
        <dbReference type="EnsemblMetazoa" id="Aqu2.1.16630_001"/>
    </source>
</evidence>
<dbReference type="EnsemblMetazoa" id="Aqu2.1.16630_001">
    <property type="protein sequence ID" value="Aqu2.1.16630_001"/>
    <property type="gene ID" value="Aqu2.1.16630"/>
</dbReference>
<sequence>MQQLNYTCRLACGSVDLPCKLGKTSVLSPPGV</sequence>
<dbReference type="InParanoid" id="A0A1X7TNU5"/>
<dbReference type="AlphaFoldDB" id="A0A1X7TNU5"/>
<name>A0A1X7TNU5_AMPQE</name>
<reference evidence="1" key="1">
    <citation type="submission" date="2017-05" db="UniProtKB">
        <authorList>
            <consortium name="EnsemblMetazoa"/>
        </authorList>
    </citation>
    <scope>IDENTIFICATION</scope>
</reference>